<dbReference type="PANTHER" id="PTHR40465">
    <property type="entry name" value="CHROMOSOME 1, WHOLE GENOME SHOTGUN SEQUENCE"/>
    <property type="match status" value="1"/>
</dbReference>
<dbReference type="Pfam" id="PF20152">
    <property type="entry name" value="DUF6534"/>
    <property type="match status" value="1"/>
</dbReference>
<dbReference type="InterPro" id="IPR045339">
    <property type="entry name" value="DUF6534"/>
</dbReference>
<evidence type="ECO:0000256" key="1">
    <source>
        <dbReference type="SAM" id="Phobius"/>
    </source>
</evidence>
<accession>A0A286U8C0</accession>
<keyword evidence="1" id="KW-1133">Transmembrane helix</keyword>
<protein>
    <recommendedName>
        <fullName evidence="2">DUF6534 domain-containing protein</fullName>
    </recommendedName>
</protein>
<keyword evidence="4" id="KW-1185">Reference proteome</keyword>
<gene>
    <name evidence="3" type="ORF">PNOK_0867800</name>
</gene>
<feature type="transmembrane region" description="Helical" evidence="1">
    <location>
        <begin position="122"/>
        <end position="144"/>
    </location>
</feature>
<dbReference type="STRING" id="2282107.A0A286U8C0"/>
<evidence type="ECO:0000313" key="4">
    <source>
        <dbReference type="Proteomes" id="UP000217199"/>
    </source>
</evidence>
<organism evidence="3 4">
    <name type="scientific">Pyrrhoderma noxium</name>
    <dbReference type="NCBI Taxonomy" id="2282107"/>
    <lineage>
        <taxon>Eukaryota</taxon>
        <taxon>Fungi</taxon>
        <taxon>Dikarya</taxon>
        <taxon>Basidiomycota</taxon>
        <taxon>Agaricomycotina</taxon>
        <taxon>Agaricomycetes</taxon>
        <taxon>Hymenochaetales</taxon>
        <taxon>Hymenochaetaceae</taxon>
        <taxon>Pyrrhoderma</taxon>
    </lineage>
</organism>
<feature type="transmembrane region" description="Helical" evidence="1">
    <location>
        <begin position="16"/>
        <end position="39"/>
    </location>
</feature>
<reference evidence="3 4" key="1">
    <citation type="journal article" date="2017" name="Mol. Ecol.">
        <title>Comparative and population genomic landscape of Phellinus noxius: A hypervariable fungus causing root rot in trees.</title>
        <authorList>
            <person name="Chung C.L."/>
            <person name="Lee T.J."/>
            <person name="Akiba M."/>
            <person name="Lee H.H."/>
            <person name="Kuo T.H."/>
            <person name="Liu D."/>
            <person name="Ke H.M."/>
            <person name="Yokoi T."/>
            <person name="Roa M.B."/>
            <person name="Lu M.J."/>
            <person name="Chang Y.Y."/>
            <person name="Ann P.J."/>
            <person name="Tsai J.N."/>
            <person name="Chen C.Y."/>
            <person name="Tzean S.S."/>
            <person name="Ota Y."/>
            <person name="Hattori T."/>
            <person name="Sahashi N."/>
            <person name="Liou R.F."/>
            <person name="Kikuchi T."/>
            <person name="Tsai I.J."/>
        </authorList>
    </citation>
    <scope>NUCLEOTIDE SEQUENCE [LARGE SCALE GENOMIC DNA]</scope>
    <source>
        <strain evidence="3 4">FFPRI411160</strain>
    </source>
</reference>
<dbReference type="InParanoid" id="A0A286U8C0"/>
<keyword evidence="1" id="KW-0472">Membrane</keyword>
<comment type="caution">
    <text evidence="3">The sequence shown here is derived from an EMBL/GenBank/DDBJ whole genome shotgun (WGS) entry which is preliminary data.</text>
</comment>
<dbReference type="Proteomes" id="UP000217199">
    <property type="component" value="Unassembled WGS sequence"/>
</dbReference>
<dbReference type="EMBL" id="NBII01000009">
    <property type="protein sequence ID" value="PAV15820.1"/>
    <property type="molecule type" value="Genomic_DNA"/>
</dbReference>
<dbReference type="PANTHER" id="PTHR40465:SF1">
    <property type="entry name" value="DUF6534 DOMAIN-CONTAINING PROTEIN"/>
    <property type="match status" value="1"/>
</dbReference>
<dbReference type="OrthoDB" id="3263055at2759"/>
<evidence type="ECO:0000313" key="3">
    <source>
        <dbReference type="EMBL" id="PAV15820.1"/>
    </source>
</evidence>
<sequence>MSSGTNIQSLDDTMGALFIGVLFSMALWGAGTVQIYYYYNEYQKDRLFLKLMVLAVWVFDTVHQGLIMKVCYNYLITHWGDANQLNVLDQSLILMVLFTALICLIVQSFFSLRIWRLSEKNILLTGFVYIWVIAQFVITIVYFSQAIYFDLFSQLLEIKTLTRSINVISATADAVIAGVLVYLLRRSRTGYRRSERMIVRLIRFTVGTGAVTGFIAIICLIMNLVFPLTFYYILFYLMTSRLYMNSLLATLNARNGVLNSFGDTLQSVITTGIAMDRFRTPTSAFDTANARSIAIKIDAETGPDDSFKNNTSSATDQESIAYTTNKADLNPQNVN</sequence>
<feature type="transmembrane region" description="Helical" evidence="1">
    <location>
        <begin position="164"/>
        <end position="184"/>
    </location>
</feature>
<dbReference type="AlphaFoldDB" id="A0A286U8C0"/>
<feature type="transmembrane region" description="Helical" evidence="1">
    <location>
        <begin position="204"/>
        <end position="224"/>
    </location>
</feature>
<feature type="domain" description="DUF6534" evidence="2">
    <location>
        <begin position="169"/>
        <end position="255"/>
    </location>
</feature>
<feature type="transmembrane region" description="Helical" evidence="1">
    <location>
        <begin position="51"/>
        <end position="72"/>
    </location>
</feature>
<feature type="transmembrane region" description="Helical" evidence="1">
    <location>
        <begin position="92"/>
        <end position="110"/>
    </location>
</feature>
<evidence type="ECO:0000259" key="2">
    <source>
        <dbReference type="Pfam" id="PF20152"/>
    </source>
</evidence>
<name>A0A286U8C0_9AGAM</name>
<keyword evidence="1" id="KW-0812">Transmembrane</keyword>
<proteinExistence type="predicted"/>